<dbReference type="OrthoDB" id="10250478at2759"/>
<comment type="subcellular location">
    <subcellularLocation>
        <location evidence="1">Cytoplasm</location>
    </subcellularLocation>
</comment>
<dbReference type="Pfam" id="PF20974">
    <property type="entry name" value="tRNA-synt_1c_C2"/>
    <property type="match status" value="1"/>
</dbReference>
<dbReference type="InterPro" id="IPR011035">
    <property type="entry name" value="Ribosomal_bL25/Gln-tRNA_synth"/>
</dbReference>
<dbReference type="Gene3D" id="1.10.1160.10">
    <property type="entry name" value="Glutamyl-trna Synthetase, Domain 2"/>
    <property type="match status" value="1"/>
</dbReference>
<evidence type="ECO:0000256" key="12">
    <source>
        <dbReference type="RuleBase" id="RU363037"/>
    </source>
</evidence>
<feature type="domain" description="tRNA synthetases class I (E and Q) anti-codon binding" evidence="15">
    <location>
        <begin position="764"/>
        <end position="838"/>
    </location>
</feature>
<evidence type="ECO:0000256" key="5">
    <source>
        <dbReference type="ARBA" id="ARBA00022598"/>
    </source>
</evidence>
<dbReference type="FunFam" id="3.40.50.620:FF:000037">
    <property type="entry name" value="Glutamine--tRNA ligase cytoplasmic"/>
    <property type="match status" value="1"/>
</dbReference>
<comment type="caution">
    <text evidence="16">The sequence shown here is derived from an EMBL/GenBank/DDBJ whole genome shotgun (WGS) entry which is preliminary data.</text>
</comment>
<dbReference type="InterPro" id="IPR050132">
    <property type="entry name" value="Gln/Glu-tRNA_Ligase"/>
</dbReference>
<evidence type="ECO:0000259" key="13">
    <source>
        <dbReference type="Pfam" id="PF00749"/>
    </source>
</evidence>
<dbReference type="FunFam" id="3.90.800.10:FF:000001">
    <property type="entry name" value="Glutamine--tRNA ligase"/>
    <property type="match status" value="1"/>
</dbReference>
<accession>A0A7J7IFP8</accession>
<keyword evidence="5 12" id="KW-0436">Ligase</keyword>
<evidence type="ECO:0000256" key="4">
    <source>
        <dbReference type="ARBA" id="ARBA00022490"/>
    </source>
</evidence>
<organism evidence="16 17">
    <name type="scientific">Cyanidiococcus yangmingshanensis</name>
    <dbReference type="NCBI Taxonomy" id="2690220"/>
    <lineage>
        <taxon>Eukaryota</taxon>
        <taxon>Rhodophyta</taxon>
        <taxon>Bangiophyceae</taxon>
        <taxon>Cyanidiales</taxon>
        <taxon>Cyanidiaceae</taxon>
        <taxon>Cyanidiococcus</taxon>
    </lineage>
</organism>
<dbReference type="EMBL" id="VWRR01000012">
    <property type="protein sequence ID" value="KAF6001936.1"/>
    <property type="molecule type" value="Genomic_DNA"/>
</dbReference>
<evidence type="ECO:0000313" key="17">
    <source>
        <dbReference type="Proteomes" id="UP000530660"/>
    </source>
</evidence>
<dbReference type="HAMAP" id="MF_02076">
    <property type="entry name" value="Glu_tRNA_synth_type2"/>
    <property type="match status" value="1"/>
</dbReference>
<dbReference type="InterPro" id="IPR014729">
    <property type="entry name" value="Rossmann-like_a/b/a_fold"/>
</dbReference>
<name>A0A7J7IFP8_9RHOD</name>
<dbReference type="InterPro" id="IPR020058">
    <property type="entry name" value="Glu/Gln-tRNA-synth_Ib_cat-dom"/>
</dbReference>
<evidence type="ECO:0000256" key="9">
    <source>
        <dbReference type="ARBA" id="ARBA00023146"/>
    </source>
</evidence>
<dbReference type="GO" id="GO:0017102">
    <property type="term" value="C:methionyl glutamyl tRNA synthetase complex"/>
    <property type="evidence" value="ECO:0007669"/>
    <property type="project" value="TreeGrafter"/>
</dbReference>
<proteinExistence type="inferred from homology"/>
<protein>
    <recommendedName>
        <fullName evidence="3">glutamate--tRNA ligase</fullName>
        <ecNumber evidence="3">6.1.1.17</ecNumber>
    </recommendedName>
    <alternativeName>
        <fullName evidence="10">Glutamyl-tRNA synthetase</fullName>
    </alternativeName>
</protein>
<dbReference type="Pfam" id="PF03950">
    <property type="entry name" value="tRNA-synt_1c_C"/>
    <property type="match status" value="1"/>
</dbReference>
<dbReference type="InterPro" id="IPR020059">
    <property type="entry name" value="Glu/Gln-tRNA-synth_Ib_codon-bd"/>
</dbReference>
<gene>
    <name evidence="16" type="ORF">F1559_001775</name>
</gene>
<dbReference type="FunFam" id="1.10.1160.10:FF:000001">
    <property type="entry name" value="Glutamine--tRNA ligase"/>
    <property type="match status" value="1"/>
</dbReference>
<comment type="catalytic activity">
    <reaction evidence="11">
        <text>tRNA(Glu) + L-glutamate + ATP = L-glutamyl-tRNA(Glu) + AMP + diphosphate</text>
        <dbReference type="Rhea" id="RHEA:23540"/>
        <dbReference type="Rhea" id="RHEA-COMP:9663"/>
        <dbReference type="Rhea" id="RHEA-COMP:9680"/>
        <dbReference type="ChEBI" id="CHEBI:29985"/>
        <dbReference type="ChEBI" id="CHEBI:30616"/>
        <dbReference type="ChEBI" id="CHEBI:33019"/>
        <dbReference type="ChEBI" id="CHEBI:78442"/>
        <dbReference type="ChEBI" id="CHEBI:78520"/>
        <dbReference type="ChEBI" id="CHEBI:456215"/>
        <dbReference type="EC" id="6.1.1.17"/>
    </reaction>
</comment>
<dbReference type="NCBIfam" id="TIGR00463">
    <property type="entry name" value="gltX_arch"/>
    <property type="match status" value="1"/>
</dbReference>
<evidence type="ECO:0000256" key="11">
    <source>
        <dbReference type="ARBA" id="ARBA00048351"/>
    </source>
</evidence>
<reference evidence="16 17" key="1">
    <citation type="journal article" date="2020" name="J. Phycol.">
        <title>Comparative genome analysis reveals Cyanidiococcus gen. nov., a new extremophilic red algal genus sister to Cyanidioschyzon (Cyanidioschyzonaceae, Rhodophyta).</title>
        <authorList>
            <person name="Liu S.-L."/>
            <person name="Chiang Y.-R."/>
            <person name="Yoon H.S."/>
            <person name="Fu H.-Y."/>
        </authorList>
    </citation>
    <scope>NUCLEOTIDE SEQUENCE [LARGE SCALE GENOMIC DNA]</scope>
    <source>
        <strain evidence="16 17">THAL066</strain>
    </source>
</reference>
<dbReference type="Proteomes" id="UP000530660">
    <property type="component" value="Unassembled WGS sequence"/>
</dbReference>
<feature type="domain" description="Glutamyl/glutaminyl-tRNA synthetase class Ib anti-codon binding" evidence="14">
    <location>
        <begin position="653"/>
        <end position="741"/>
    </location>
</feature>
<dbReference type="EC" id="6.1.1.17" evidence="3"/>
<dbReference type="PRINTS" id="PR00987">
    <property type="entry name" value="TRNASYNTHGLU"/>
</dbReference>
<keyword evidence="17" id="KW-1185">Reference proteome</keyword>
<evidence type="ECO:0000256" key="7">
    <source>
        <dbReference type="ARBA" id="ARBA00022840"/>
    </source>
</evidence>
<evidence type="ECO:0000256" key="1">
    <source>
        <dbReference type="ARBA" id="ARBA00004496"/>
    </source>
</evidence>
<keyword evidence="8 12" id="KW-0648">Protein biosynthesis</keyword>
<dbReference type="SUPFAM" id="SSF50715">
    <property type="entry name" value="Ribosomal protein L25-like"/>
    <property type="match status" value="1"/>
</dbReference>
<dbReference type="GO" id="GO:0004818">
    <property type="term" value="F:glutamate-tRNA ligase activity"/>
    <property type="evidence" value="ECO:0007669"/>
    <property type="project" value="UniProtKB-EC"/>
</dbReference>
<evidence type="ECO:0000256" key="6">
    <source>
        <dbReference type="ARBA" id="ARBA00022741"/>
    </source>
</evidence>
<keyword evidence="9 12" id="KW-0030">Aminoacyl-tRNA synthetase</keyword>
<evidence type="ECO:0000256" key="8">
    <source>
        <dbReference type="ARBA" id="ARBA00022917"/>
    </source>
</evidence>
<dbReference type="Gene3D" id="3.90.800.10">
    <property type="entry name" value="Glutamyl-tRNA Synthetase, Domain 3"/>
    <property type="match status" value="1"/>
</dbReference>
<evidence type="ECO:0000313" key="16">
    <source>
        <dbReference type="EMBL" id="KAF6001936.1"/>
    </source>
</evidence>
<comment type="similarity">
    <text evidence="2">Belongs to the class-I aminoacyl-tRNA synthetase family. Glutamate--tRNA ligase type 2 subfamily.</text>
</comment>
<dbReference type="PANTHER" id="PTHR43097">
    <property type="entry name" value="GLUTAMINE-TRNA LIGASE"/>
    <property type="match status" value="1"/>
</dbReference>
<sequence length="871" mass="99008">MWLEASRRPSEPRSLAKDCWPRRDAIAMRACRCMRACIKRFALITENATLNESIFVIMPTERSAIVEGTGDQRHEMGGGETVKEKRWLLRLPANGELHASSLIAAYMLWGDLSWPIDVQVIYTKETSQPLLESDVLTAGDYEVALALAKVLQDDDVTKALLGTTPLVESNVRTSMTETREKFLELAIKGVDCGTAVERYLAALDDRFLLQSFVADCEPTVADLYLFARLRNRRGLTAAQRSVQDQKDSGTGSKRTAWMEAELFVLPADALKKSRDKYTRFSRWINFMENQPYVVQALEQSADAMSQAVGGWDHVMRLVGAAGSFDIQLPDAYFGQVVTRFPPEPSGYLHIGHAKALLLNDYFARVHGGQLILRFDDTNPSKEKTEYEESILADCSALGVKPDRIEWTSDYFDVLLEWCEKFIRDGNAYVDRTPLEQMREQRLHCVDSAYRSQSVEENLRLWTAMKQGLPEAHGCCVRAKIDMQSKNAALRDPVIYRLGGMSGDADHGGTQIAHHRTGTKYQVYPSYDFACPIVDSLEGVTHALRTSEYQDREAQYIWMCRTAGLRCPHIWTYSRLSFVYTVLSKRKLTWLVEHGYVDGWDDPRMPTVRGILRRGMQVDALRAFILSQGPSRNITFQQWDKIWTTNKRLIDPVAPRHTAIARHEHWTAELAGLEALPEWQQRTDAEPVLRSVPRHKKNPTLGNKALVLGSQILIESDDASTLAGGEIVTLMDLGNARVEYMDAAERKLGLRFLPDDKDFKKTKKLTWLTNGPELVIAELIQYGYVLSKEKLEEGDDFAAWAVENDASKRIVSVWADMNTRLLSVGSFIQFERRGYYRCDQMWLRDGDVIRFIEIPDGRIEQPQVQKRNGPRN</sequence>
<evidence type="ECO:0000259" key="14">
    <source>
        <dbReference type="Pfam" id="PF03950"/>
    </source>
</evidence>
<evidence type="ECO:0000256" key="3">
    <source>
        <dbReference type="ARBA" id="ARBA00012835"/>
    </source>
</evidence>
<evidence type="ECO:0000259" key="15">
    <source>
        <dbReference type="Pfam" id="PF20974"/>
    </source>
</evidence>
<dbReference type="InterPro" id="IPR020061">
    <property type="entry name" value="Glu_tRNA_lig_a-bdl"/>
</dbReference>
<evidence type="ECO:0000256" key="2">
    <source>
        <dbReference type="ARBA" id="ARBA00008927"/>
    </source>
</evidence>
<dbReference type="AlphaFoldDB" id="A0A7J7IFP8"/>
<dbReference type="InterPro" id="IPR049437">
    <property type="entry name" value="tRNA-synt_1c_C2"/>
</dbReference>
<feature type="domain" description="Glutamyl/glutaminyl-tRNA synthetase class Ib catalytic" evidence="13">
    <location>
        <begin position="335"/>
        <end position="649"/>
    </location>
</feature>
<keyword evidence="4" id="KW-0963">Cytoplasm</keyword>
<dbReference type="InterPro" id="IPR001412">
    <property type="entry name" value="aa-tRNA-synth_I_CS"/>
</dbReference>
<dbReference type="GO" id="GO:0005829">
    <property type="term" value="C:cytosol"/>
    <property type="evidence" value="ECO:0007669"/>
    <property type="project" value="TreeGrafter"/>
</dbReference>
<evidence type="ECO:0000256" key="10">
    <source>
        <dbReference type="ARBA" id="ARBA00030865"/>
    </source>
</evidence>
<dbReference type="Pfam" id="PF00749">
    <property type="entry name" value="tRNA-synt_1c"/>
    <property type="match status" value="1"/>
</dbReference>
<dbReference type="PANTHER" id="PTHR43097:SF5">
    <property type="entry name" value="GLUTAMATE--TRNA LIGASE"/>
    <property type="match status" value="1"/>
</dbReference>
<keyword evidence="7 12" id="KW-0067">ATP-binding</keyword>
<dbReference type="SUPFAM" id="SSF52374">
    <property type="entry name" value="Nucleotidylyl transferase"/>
    <property type="match status" value="1"/>
</dbReference>
<dbReference type="GO" id="GO:0006424">
    <property type="term" value="P:glutamyl-tRNA aminoacylation"/>
    <property type="evidence" value="ECO:0007669"/>
    <property type="project" value="InterPro"/>
</dbReference>
<dbReference type="InterPro" id="IPR004526">
    <property type="entry name" value="Glu-tRNA-synth_arc/euk"/>
</dbReference>
<keyword evidence="6 12" id="KW-0547">Nucleotide-binding</keyword>
<dbReference type="GO" id="GO:0005524">
    <property type="term" value="F:ATP binding"/>
    <property type="evidence" value="ECO:0007669"/>
    <property type="project" value="UniProtKB-KW"/>
</dbReference>
<dbReference type="PROSITE" id="PS00178">
    <property type="entry name" value="AA_TRNA_LIGASE_I"/>
    <property type="match status" value="1"/>
</dbReference>
<dbReference type="InterPro" id="IPR000924">
    <property type="entry name" value="Glu/Gln-tRNA-synth"/>
</dbReference>
<dbReference type="Gene3D" id="3.40.50.620">
    <property type="entry name" value="HUPs"/>
    <property type="match status" value="1"/>
</dbReference>